<feature type="transmembrane region" description="Helical" evidence="7">
    <location>
        <begin position="141"/>
        <end position="165"/>
    </location>
</feature>
<sequence length="214" mass="24738">MNGVPLGEWYLEIPIITRAYMTVCTAIAVAVTLNVLSPIDLCLSFPLVYEKGEYYRILTNFTYFEGLGINFFIHIHFVYTYFRRSEQHSYHRNTADFVAMVLFGACILLVASYFLEVLFLSLPLMYYVLYIWCRRNPYEHMHVLGVMPVPAPYLPYLFVLVSYALDNPIHDDVLGILTGHTFWFLADIVPKLTGYPVLKTPGFLKALFPEPVLR</sequence>
<reference evidence="8" key="1">
    <citation type="submission" date="2021-01" db="EMBL/GenBank/DDBJ databases">
        <authorList>
            <person name="Corre E."/>
            <person name="Pelletier E."/>
            <person name="Niang G."/>
            <person name="Scheremetjew M."/>
            <person name="Finn R."/>
            <person name="Kale V."/>
            <person name="Holt S."/>
            <person name="Cochrane G."/>
            <person name="Meng A."/>
            <person name="Brown T."/>
            <person name="Cohen L."/>
        </authorList>
    </citation>
    <scope>NUCLEOTIDE SEQUENCE</scope>
    <source>
        <strain evidence="8">SoJaBio B1-5/56/2</strain>
    </source>
</reference>
<keyword evidence="5 7" id="KW-1133">Transmembrane helix</keyword>
<evidence type="ECO:0000256" key="7">
    <source>
        <dbReference type="RuleBase" id="RU363059"/>
    </source>
</evidence>
<evidence type="ECO:0000256" key="5">
    <source>
        <dbReference type="ARBA" id="ARBA00022989"/>
    </source>
</evidence>
<protein>
    <recommendedName>
        <fullName evidence="7">Derlin</fullName>
    </recommendedName>
</protein>
<comment type="function">
    <text evidence="7">May be involved in the degradation of misfolded endoplasmic reticulum (ER) luminal proteins.</text>
</comment>
<dbReference type="PANTHER" id="PTHR11009">
    <property type="entry name" value="DER1-LIKE PROTEIN, DERLIN"/>
    <property type="match status" value="1"/>
</dbReference>
<dbReference type="GO" id="GO:0006950">
    <property type="term" value="P:response to stress"/>
    <property type="evidence" value="ECO:0007669"/>
    <property type="project" value="UniProtKB-ARBA"/>
</dbReference>
<feature type="transmembrane region" description="Helical" evidence="7">
    <location>
        <begin position="61"/>
        <end position="82"/>
    </location>
</feature>
<dbReference type="SUPFAM" id="SSF144091">
    <property type="entry name" value="Rhomboid-like"/>
    <property type="match status" value="1"/>
</dbReference>
<evidence type="ECO:0000256" key="4">
    <source>
        <dbReference type="ARBA" id="ARBA00022824"/>
    </source>
</evidence>
<dbReference type="InterPro" id="IPR035952">
    <property type="entry name" value="Rhomboid-like_sf"/>
</dbReference>
<dbReference type="InterPro" id="IPR007599">
    <property type="entry name" value="DER1"/>
</dbReference>
<accession>A0A7S4P9X3</accession>
<dbReference type="Pfam" id="PF04511">
    <property type="entry name" value="DER1"/>
    <property type="match status" value="1"/>
</dbReference>
<evidence type="ECO:0000256" key="6">
    <source>
        <dbReference type="ARBA" id="ARBA00023136"/>
    </source>
</evidence>
<keyword evidence="4 7" id="KW-0256">Endoplasmic reticulum</keyword>
<organism evidence="8">
    <name type="scientific">Paramoeba aestuarina</name>
    <dbReference type="NCBI Taxonomy" id="180227"/>
    <lineage>
        <taxon>Eukaryota</taxon>
        <taxon>Amoebozoa</taxon>
        <taxon>Discosea</taxon>
        <taxon>Flabellinia</taxon>
        <taxon>Dactylopodida</taxon>
        <taxon>Paramoebidae</taxon>
        <taxon>Paramoeba</taxon>
    </lineage>
</organism>
<feature type="transmembrane region" description="Helical" evidence="7">
    <location>
        <begin position="20"/>
        <end position="49"/>
    </location>
</feature>
<evidence type="ECO:0000313" key="8">
    <source>
        <dbReference type="EMBL" id="CAE2328229.1"/>
    </source>
</evidence>
<comment type="subcellular location">
    <subcellularLocation>
        <location evidence="1 7">Endoplasmic reticulum membrane</location>
        <topology evidence="1 7">Multi-pass membrane protein</topology>
    </subcellularLocation>
</comment>
<keyword evidence="6 7" id="KW-0472">Membrane</keyword>
<name>A0A7S4P9X3_9EUKA</name>
<comment type="similarity">
    <text evidence="2 7">Belongs to the derlin family.</text>
</comment>
<dbReference type="EMBL" id="HBKR01031951">
    <property type="protein sequence ID" value="CAE2328229.1"/>
    <property type="molecule type" value="Transcribed_RNA"/>
</dbReference>
<feature type="transmembrane region" description="Helical" evidence="7">
    <location>
        <begin position="102"/>
        <end position="129"/>
    </location>
</feature>
<dbReference type="AlphaFoldDB" id="A0A7S4P9X3"/>
<keyword evidence="3 7" id="KW-0812">Transmembrane</keyword>
<evidence type="ECO:0000256" key="1">
    <source>
        <dbReference type="ARBA" id="ARBA00004477"/>
    </source>
</evidence>
<proteinExistence type="inferred from homology"/>
<evidence type="ECO:0000256" key="2">
    <source>
        <dbReference type="ARBA" id="ARBA00008917"/>
    </source>
</evidence>
<gene>
    <name evidence="8" type="ORF">NAES01612_LOCUS21022</name>
</gene>
<evidence type="ECO:0000256" key="3">
    <source>
        <dbReference type="ARBA" id="ARBA00022692"/>
    </source>
</evidence>
<dbReference type="GO" id="GO:0005789">
    <property type="term" value="C:endoplasmic reticulum membrane"/>
    <property type="evidence" value="ECO:0007669"/>
    <property type="project" value="UniProtKB-SubCell"/>
</dbReference>